<organism evidence="1 2">
    <name type="scientific">Cetraspora pellucida</name>
    <dbReference type="NCBI Taxonomy" id="1433469"/>
    <lineage>
        <taxon>Eukaryota</taxon>
        <taxon>Fungi</taxon>
        <taxon>Fungi incertae sedis</taxon>
        <taxon>Mucoromycota</taxon>
        <taxon>Glomeromycotina</taxon>
        <taxon>Glomeromycetes</taxon>
        <taxon>Diversisporales</taxon>
        <taxon>Gigasporaceae</taxon>
        <taxon>Cetraspora</taxon>
    </lineage>
</organism>
<evidence type="ECO:0000313" key="1">
    <source>
        <dbReference type="EMBL" id="CAG8730692.1"/>
    </source>
</evidence>
<comment type="caution">
    <text evidence="1">The sequence shown here is derived from an EMBL/GenBank/DDBJ whole genome shotgun (WGS) entry which is preliminary data.</text>
</comment>
<evidence type="ECO:0000313" key="2">
    <source>
        <dbReference type="Proteomes" id="UP000789366"/>
    </source>
</evidence>
<gene>
    <name evidence="1" type="ORF">SPELUC_LOCUS13090</name>
</gene>
<dbReference type="EMBL" id="CAJVPW010033279">
    <property type="protein sequence ID" value="CAG8730692.1"/>
    <property type="molecule type" value="Genomic_DNA"/>
</dbReference>
<sequence>MPKTWPVKPCQRRPASSITEVLDTYYISEILKKEDSILMNKIKDPVPLVVSEAEQGSSKQVIGKNGLEDDLEDLID</sequence>
<feature type="non-terminal residue" evidence="1">
    <location>
        <position position="76"/>
    </location>
</feature>
<name>A0ACA9PZS5_9GLOM</name>
<dbReference type="Proteomes" id="UP000789366">
    <property type="component" value="Unassembled WGS sequence"/>
</dbReference>
<reference evidence="1" key="1">
    <citation type="submission" date="2021-06" db="EMBL/GenBank/DDBJ databases">
        <authorList>
            <person name="Kallberg Y."/>
            <person name="Tangrot J."/>
            <person name="Rosling A."/>
        </authorList>
    </citation>
    <scope>NUCLEOTIDE SEQUENCE</scope>
    <source>
        <strain evidence="1">28 12/20/2015</strain>
    </source>
</reference>
<protein>
    <submittedName>
        <fullName evidence="1">6288_t:CDS:1</fullName>
    </submittedName>
</protein>
<keyword evidence="2" id="KW-1185">Reference proteome</keyword>
<accession>A0ACA9PZS5</accession>
<proteinExistence type="predicted"/>